<dbReference type="EMBL" id="CAJOAX010008327">
    <property type="protein sequence ID" value="CAF4030730.1"/>
    <property type="molecule type" value="Genomic_DNA"/>
</dbReference>
<comment type="caution">
    <text evidence="1">The sequence shown here is derived from an EMBL/GenBank/DDBJ whole genome shotgun (WGS) entry which is preliminary data.</text>
</comment>
<sequence>EFDCYINSSPSEYITLLYDKNKTLQQIRVYYKWSKCFVRQPTFNVDSLYEIRSMLTHESNSPEFARIMKLIFKNQSTELFSGRRPNIKIDRSILLPSVMPISLKVIEEDQEIDIDQSNIESFYRKVKYVSIDEQEEKPKVYLTMEYHVSSMNKIKGILEQVCDFALSPIEKTSLVRQYSTSSTASTMLTSLQGFFYE</sequence>
<dbReference type="AlphaFoldDB" id="A0A819QWE4"/>
<organism evidence="1 2">
    <name type="scientific">Rotaria sordida</name>
    <dbReference type="NCBI Taxonomy" id="392033"/>
    <lineage>
        <taxon>Eukaryota</taxon>
        <taxon>Metazoa</taxon>
        <taxon>Spiralia</taxon>
        <taxon>Gnathifera</taxon>
        <taxon>Rotifera</taxon>
        <taxon>Eurotatoria</taxon>
        <taxon>Bdelloidea</taxon>
        <taxon>Philodinida</taxon>
        <taxon>Philodinidae</taxon>
        <taxon>Rotaria</taxon>
    </lineage>
</organism>
<evidence type="ECO:0000313" key="2">
    <source>
        <dbReference type="Proteomes" id="UP000663823"/>
    </source>
</evidence>
<protein>
    <submittedName>
        <fullName evidence="1">Uncharacterized protein</fullName>
    </submittedName>
</protein>
<evidence type="ECO:0000313" key="1">
    <source>
        <dbReference type="EMBL" id="CAF4030730.1"/>
    </source>
</evidence>
<gene>
    <name evidence="1" type="ORF">OTI717_LOCUS30626</name>
</gene>
<feature type="non-terminal residue" evidence="1">
    <location>
        <position position="1"/>
    </location>
</feature>
<accession>A0A819QWE4</accession>
<name>A0A819QWE4_9BILA</name>
<proteinExistence type="predicted"/>
<dbReference type="Proteomes" id="UP000663823">
    <property type="component" value="Unassembled WGS sequence"/>
</dbReference>
<reference evidence="1" key="1">
    <citation type="submission" date="2021-02" db="EMBL/GenBank/DDBJ databases">
        <authorList>
            <person name="Nowell W R."/>
        </authorList>
    </citation>
    <scope>NUCLEOTIDE SEQUENCE</scope>
</reference>